<accession>A0A8S5LKD2</accession>
<name>A0A8S5LKD2_9CAUD</name>
<organism evidence="1">
    <name type="scientific">Siphoviridae sp. ctnhN1</name>
    <dbReference type="NCBI Taxonomy" id="2827589"/>
    <lineage>
        <taxon>Viruses</taxon>
        <taxon>Duplodnaviria</taxon>
        <taxon>Heunggongvirae</taxon>
        <taxon>Uroviricota</taxon>
        <taxon>Caudoviricetes</taxon>
    </lineage>
</organism>
<protein>
    <submittedName>
        <fullName evidence="1">Uncharacterized protein</fullName>
    </submittedName>
</protein>
<sequence>MEVLIINGTDYSSAIATKGYGWSRNDLDSDKTTRTKDGKMRRDKITTKRKLSYTTRSMPRDKLAKLDDDLNKTTCTVKYLDLHGVRTSTFYCSSMECTLEEAADDNEVWGGAAFNLIEV</sequence>
<dbReference type="EMBL" id="BK015865">
    <property type="protein sequence ID" value="DAD70438.1"/>
    <property type="molecule type" value="Genomic_DNA"/>
</dbReference>
<reference evidence="1" key="1">
    <citation type="journal article" date="2021" name="Proc. Natl. Acad. Sci. U.S.A.">
        <title>A Catalog of Tens of Thousands of Viruses from Human Metagenomes Reveals Hidden Associations with Chronic Diseases.</title>
        <authorList>
            <person name="Tisza M.J."/>
            <person name="Buck C.B."/>
        </authorList>
    </citation>
    <scope>NUCLEOTIDE SEQUENCE</scope>
    <source>
        <strain evidence="1">CtnhN1</strain>
    </source>
</reference>
<proteinExistence type="predicted"/>
<evidence type="ECO:0000313" key="1">
    <source>
        <dbReference type="EMBL" id="DAD70438.1"/>
    </source>
</evidence>